<dbReference type="PANTHER" id="PTHR28187">
    <property type="entry name" value="PROTEIN RCR1-RELATED"/>
    <property type="match status" value="1"/>
</dbReference>
<dbReference type="EMBL" id="FJUY01000001">
    <property type="protein sequence ID" value="CZT14149.1"/>
    <property type="molecule type" value="Genomic_DNA"/>
</dbReference>
<dbReference type="GO" id="GO:0005739">
    <property type="term" value="C:mitochondrion"/>
    <property type="evidence" value="ECO:0007669"/>
    <property type="project" value="UniProtKB-ARBA"/>
</dbReference>
<evidence type="ECO:0000256" key="2">
    <source>
        <dbReference type="SAM" id="Phobius"/>
    </source>
</evidence>
<organism evidence="3 4">
    <name type="scientific">Ramularia collo-cygni</name>
    <dbReference type="NCBI Taxonomy" id="112498"/>
    <lineage>
        <taxon>Eukaryota</taxon>
        <taxon>Fungi</taxon>
        <taxon>Dikarya</taxon>
        <taxon>Ascomycota</taxon>
        <taxon>Pezizomycotina</taxon>
        <taxon>Dothideomycetes</taxon>
        <taxon>Dothideomycetidae</taxon>
        <taxon>Mycosphaerellales</taxon>
        <taxon>Mycosphaerellaceae</taxon>
        <taxon>Ramularia</taxon>
    </lineage>
</organism>
<evidence type="ECO:0000313" key="4">
    <source>
        <dbReference type="Proteomes" id="UP000225277"/>
    </source>
</evidence>
<keyword evidence="2" id="KW-0472">Membrane</keyword>
<dbReference type="AlphaFoldDB" id="A0A2D3UYA1"/>
<feature type="region of interest" description="Disordered" evidence="1">
    <location>
        <begin position="66"/>
        <end position="156"/>
    </location>
</feature>
<feature type="compositionally biased region" description="Low complexity" evidence="1">
    <location>
        <begin position="112"/>
        <end position="126"/>
    </location>
</feature>
<evidence type="ECO:0000256" key="1">
    <source>
        <dbReference type="SAM" id="MobiDB-lite"/>
    </source>
</evidence>
<name>A0A2D3UYA1_9PEZI</name>
<dbReference type="RefSeq" id="XP_023621047.1">
    <property type="nucleotide sequence ID" value="XM_023765279.1"/>
</dbReference>
<reference evidence="3 4" key="1">
    <citation type="submission" date="2016-03" db="EMBL/GenBank/DDBJ databases">
        <authorList>
            <person name="Ploux O."/>
        </authorList>
    </citation>
    <scope>NUCLEOTIDE SEQUENCE [LARGE SCALE GENOMIC DNA]</scope>
    <source>
        <strain evidence="3 4">URUG2</strain>
    </source>
</reference>
<dbReference type="InterPro" id="IPR036927">
    <property type="entry name" value="Cyt_c_oxase-like_su1_sf"/>
</dbReference>
<keyword evidence="2" id="KW-1133">Transmembrane helix</keyword>
<dbReference type="PANTHER" id="PTHR28187:SF1">
    <property type="entry name" value="PROTEIN RCR1-RELATED"/>
    <property type="match status" value="1"/>
</dbReference>
<proteinExistence type="predicted"/>
<gene>
    <name evidence="3" type="ORF">RCC_00122</name>
</gene>
<dbReference type="OrthoDB" id="3556830at2759"/>
<dbReference type="Proteomes" id="UP000225277">
    <property type="component" value="Unassembled WGS sequence"/>
</dbReference>
<dbReference type="InterPro" id="IPR020999">
    <property type="entry name" value="Chitin_synth_reg_RCR"/>
</dbReference>
<evidence type="ECO:0008006" key="5">
    <source>
        <dbReference type="Google" id="ProtNLM"/>
    </source>
</evidence>
<sequence length="156" mass="17666">MPVLEARTLEARARCYDRYYNRYYNCTSRWNSWVRWLVLGLIVAAAIVLFMLFSCVTARRRRKMGHQPWRGTGWAVSSNPPAHNAPTYNNNAQPYYANYNNSNNPAPPPAYQPGGANQGYYGQQNGTELQQPQQTYGGYRSGESAFEPPKGPPPGR</sequence>
<dbReference type="Pfam" id="PF12273">
    <property type="entry name" value="RCR"/>
    <property type="match status" value="1"/>
</dbReference>
<accession>A0A2D3UYA1</accession>
<feature type="compositionally biased region" description="Low complexity" evidence="1">
    <location>
        <begin position="84"/>
        <end position="104"/>
    </location>
</feature>
<feature type="compositionally biased region" description="Polar residues" evidence="1">
    <location>
        <begin position="127"/>
        <end position="136"/>
    </location>
</feature>
<feature type="transmembrane region" description="Helical" evidence="2">
    <location>
        <begin position="33"/>
        <end position="56"/>
    </location>
</feature>
<dbReference type="SUPFAM" id="SSF81442">
    <property type="entry name" value="Cytochrome c oxidase subunit I-like"/>
    <property type="match status" value="1"/>
</dbReference>
<dbReference type="GO" id="GO:0016192">
    <property type="term" value="P:vesicle-mediated transport"/>
    <property type="evidence" value="ECO:0007669"/>
    <property type="project" value="TreeGrafter"/>
</dbReference>
<keyword evidence="2" id="KW-0812">Transmembrane</keyword>
<dbReference type="GeneID" id="35595527"/>
<protein>
    <recommendedName>
        <fullName evidence="5">Chitin synthesis regulation, Congo red resistance, RCR protein</fullName>
    </recommendedName>
</protein>
<keyword evidence="4" id="KW-1185">Reference proteome</keyword>
<evidence type="ECO:0000313" key="3">
    <source>
        <dbReference type="EMBL" id="CZT14149.1"/>
    </source>
</evidence>